<keyword evidence="1" id="KW-0732">Signal</keyword>
<dbReference type="KEGG" id="hfl:PUV54_00675"/>
<evidence type="ECO:0000256" key="1">
    <source>
        <dbReference type="SAM" id="SignalP"/>
    </source>
</evidence>
<reference evidence="3" key="1">
    <citation type="submission" date="2023-02" db="EMBL/GenBank/DDBJ databases">
        <title>Genome sequence of Hyphococcus flavus.</title>
        <authorList>
            <person name="Rong J.-C."/>
            <person name="Zhao Q."/>
            <person name="Yi M."/>
            <person name="Wu J.-Y."/>
        </authorList>
    </citation>
    <scope>NUCLEOTIDE SEQUENCE</scope>
    <source>
        <strain evidence="3">MCCC 1K03223</strain>
    </source>
</reference>
<name>A0AAE9ZIN2_9PROT</name>
<feature type="signal peptide" evidence="1">
    <location>
        <begin position="1"/>
        <end position="20"/>
    </location>
</feature>
<organism evidence="3 4">
    <name type="scientific">Hyphococcus flavus</name>
    <dbReference type="NCBI Taxonomy" id="1866326"/>
    <lineage>
        <taxon>Bacteria</taxon>
        <taxon>Pseudomonadati</taxon>
        <taxon>Pseudomonadota</taxon>
        <taxon>Alphaproteobacteria</taxon>
        <taxon>Parvularculales</taxon>
        <taxon>Parvularculaceae</taxon>
        <taxon>Hyphococcus</taxon>
    </lineage>
</organism>
<dbReference type="Pfam" id="PF11918">
    <property type="entry name" value="Peptidase_S41_N"/>
    <property type="match status" value="1"/>
</dbReference>
<gene>
    <name evidence="3" type="ORF">PUV54_00675</name>
</gene>
<evidence type="ECO:0000313" key="3">
    <source>
        <dbReference type="EMBL" id="WDI31701.1"/>
    </source>
</evidence>
<protein>
    <submittedName>
        <fullName evidence="3">S41 family peptidase</fullName>
    </submittedName>
</protein>
<evidence type="ECO:0000259" key="2">
    <source>
        <dbReference type="SMART" id="SM00245"/>
    </source>
</evidence>
<evidence type="ECO:0000313" key="4">
    <source>
        <dbReference type="Proteomes" id="UP001214043"/>
    </source>
</evidence>
<dbReference type="SMART" id="SM00245">
    <property type="entry name" value="TSPc"/>
    <property type="match status" value="1"/>
</dbReference>
<dbReference type="RefSeq" id="WP_274493588.1">
    <property type="nucleotide sequence ID" value="NZ_CP118166.1"/>
</dbReference>
<sequence length="334" mass="35483">MLRVLLGVVAAITFFSQATAQHNITAEEARATLMDLAGKLEAGYMDPDIGAAYAAMLRENLGAGAYENLADAKEFAAAVTEDIQAVNSDAHLTLNFAPPREGDAPGAPPPPPSMDAYGETKWINDDVAYSEWLIFLGMPDALDHARKIMTEYQGAKALIIDLRKLPGGGLAELDILASYIFEAPTHLVTMNIREGMGGGMASMFDGLPSMKRQPTTDGIMSWQHWTLSSDDKLGWDDTPVYILTSGKTASAGEHFTLAFKTTGRGTVVGETTAGAGHFGGPARIGKRFTAFIPVGETIDPKTGQGWEGAGIEPDVKIAADDALEKALELIATPL</sequence>
<dbReference type="EMBL" id="CP118166">
    <property type="protein sequence ID" value="WDI31701.1"/>
    <property type="molecule type" value="Genomic_DNA"/>
</dbReference>
<dbReference type="SUPFAM" id="SSF52096">
    <property type="entry name" value="ClpP/crotonase"/>
    <property type="match status" value="1"/>
</dbReference>
<dbReference type="AlphaFoldDB" id="A0AAE9ZIN2"/>
<feature type="chain" id="PRO_5042228627" evidence="1">
    <location>
        <begin position="21"/>
        <end position="334"/>
    </location>
</feature>
<accession>A0AAE9ZIN2</accession>
<dbReference type="InterPro" id="IPR029045">
    <property type="entry name" value="ClpP/crotonase-like_dom_sf"/>
</dbReference>
<dbReference type="GO" id="GO:0008236">
    <property type="term" value="F:serine-type peptidase activity"/>
    <property type="evidence" value="ECO:0007669"/>
    <property type="project" value="InterPro"/>
</dbReference>
<dbReference type="PANTHER" id="PTHR11261">
    <property type="entry name" value="INTERPHOTORECEPTOR RETINOID-BINDING PROTEIN"/>
    <property type="match status" value="1"/>
</dbReference>
<dbReference type="InterPro" id="IPR005151">
    <property type="entry name" value="Tail-specific_protease"/>
</dbReference>
<dbReference type="Proteomes" id="UP001214043">
    <property type="component" value="Chromosome"/>
</dbReference>
<dbReference type="CDD" id="cd07563">
    <property type="entry name" value="Peptidase_S41_IRBP"/>
    <property type="match status" value="1"/>
</dbReference>
<proteinExistence type="predicted"/>
<feature type="domain" description="Tail specific protease" evidence="2">
    <location>
        <begin position="72"/>
        <end position="318"/>
    </location>
</feature>
<keyword evidence="4" id="KW-1185">Reference proteome</keyword>
<dbReference type="GO" id="GO:0006508">
    <property type="term" value="P:proteolysis"/>
    <property type="evidence" value="ECO:0007669"/>
    <property type="project" value="InterPro"/>
</dbReference>
<dbReference type="Gene3D" id="3.30.750.44">
    <property type="match status" value="1"/>
</dbReference>
<dbReference type="PANTHER" id="PTHR11261:SF3">
    <property type="entry name" value="RETINOL-BINDING PROTEIN 3"/>
    <property type="match status" value="1"/>
</dbReference>
<dbReference type="Gene3D" id="3.90.226.10">
    <property type="entry name" value="2-enoyl-CoA Hydratase, Chain A, domain 1"/>
    <property type="match status" value="1"/>
</dbReference>
<dbReference type="Pfam" id="PF03572">
    <property type="entry name" value="Peptidase_S41"/>
    <property type="match status" value="1"/>
</dbReference>